<dbReference type="AlphaFoldDB" id="A0AAV3Q1R2"/>
<evidence type="ECO:0000313" key="2">
    <source>
        <dbReference type="Proteomes" id="UP001454036"/>
    </source>
</evidence>
<sequence>MSYGQAPERYGYVSMPSLVLDDPNTNMTNYPGYCTQQIPEVVVDNSFEHQEPETPPTQRARDIRLYNLWSSVHNKVHLNGWLRYSNDSVTGTSQTSDTYWDAITTFVNEN</sequence>
<gene>
    <name evidence="1" type="ORF">LIER_38416</name>
</gene>
<dbReference type="Proteomes" id="UP001454036">
    <property type="component" value="Unassembled WGS sequence"/>
</dbReference>
<evidence type="ECO:0000313" key="1">
    <source>
        <dbReference type="EMBL" id="GAA0157213.1"/>
    </source>
</evidence>
<reference evidence="1 2" key="1">
    <citation type="submission" date="2024-01" db="EMBL/GenBank/DDBJ databases">
        <title>The complete chloroplast genome sequence of Lithospermum erythrorhizon: insights into the phylogenetic relationship among Boraginaceae species and the maternal lineages of purple gromwells.</title>
        <authorList>
            <person name="Okada T."/>
            <person name="Watanabe K."/>
        </authorList>
    </citation>
    <scope>NUCLEOTIDE SEQUENCE [LARGE SCALE GENOMIC DNA]</scope>
</reference>
<proteinExistence type="predicted"/>
<accession>A0AAV3Q1R2</accession>
<protein>
    <submittedName>
        <fullName evidence="1">Uncharacterized protein</fullName>
    </submittedName>
</protein>
<comment type="caution">
    <text evidence="1">The sequence shown here is derived from an EMBL/GenBank/DDBJ whole genome shotgun (WGS) entry which is preliminary data.</text>
</comment>
<organism evidence="1 2">
    <name type="scientific">Lithospermum erythrorhizon</name>
    <name type="common">Purple gromwell</name>
    <name type="synonym">Lithospermum officinale var. erythrorhizon</name>
    <dbReference type="NCBI Taxonomy" id="34254"/>
    <lineage>
        <taxon>Eukaryota</taxon>
        <taxon>Viridiplantae</taxon>
        <taxon>Streptophyta</taxon>
        <taxon>Embryophyta</taxon>
        <taxon>Tracheophyta</taxon>
        <taxon>Spermatophyta</taxon>
        <taxon>Magnoliopsida</taxon>
        <taxon>eudicotyledons</taxon>
        <taxon>Gunneridae</taxon>
        <taxon>Pentapetalae</taxon>
        <taxon>asterids</taxon>
        <taxon>lamiids</taxon>
        <taxon>Boraginales</taxon>
        <taxon>Boraginaceae</taxon>
        <taxon>Boraginoideae</taxon>
        <taxon>Lithospermeae</taxon>
        <taxon>Lithospermum</taxon>
    </lineage>
</organism>
<dbReference type="EMBL" id="BAABME010019446">
    <property type="protein sequence ID" value="GAA0157213.1"/>
    <property type="molecule type" value="Genomic_DNA"/>
</dbReference>
<name>A0AAV3Q1R2_LITER</name>
<keyword evidence="2" id="KW-1185">Reference proteome</keyword>